<keyword evidence="1" id="KW-0479">Metal-binding</keyword>
<proteinExistence type="predicted"/>
<dbReference type="GO" id="GO:0052693">
    <property type="term" value="F:epoxyqueuosine reductase activity"/>
    <property type="evidence" value="ECO:0007669"/>
    <property type="project" value="TreeGrafter"/>
</dbReference>
<evidence type="ECO:0000313" key="2">
    <source>
        <dbReference type="EMBL" id="APR99975.1"/>
    </source>
</evidence>
<keyword evidence="1" id="KW-0411">Iron-sulfur</keyword>
<gene>
    <name evidence="2" type="ORF">BCY86_04220</name>
</gene>
<reference evidence="2 3" key="1">
    <citation type="submission" date="2016-08" db="EMBL/GenBank/DDBJ databases">
        <title>Identification and validation of antigenic proteins from Pajaroellobacter abortibovis using de-novo genome sequence assembly and reverse vaccinology.</title>
        <authorList>
            <person name="Welly B.T."/>
            <person name="Miller M.R."/>
            <person name="Stott J.L."/>
            <person name="Blanchard M.T."/>
            <person name="Islas-Trejo A.D."/>
            <person name="O'Rourke S.M."/>
            <person name="Young A.E."/>
            <person name="Medrano J.F."/>
            <person name="Van Eenennaam A.L."/>
        </authorList>
    </citation>
    <scope>NUCLEOTIDE SEQUENCE [LARGE SCALE GENOMIC DNA]</scope>
    <source>
        <strain evidence="2 3">BTF92-0548A/99-0131</strain>
    </source>
</reference>
<evidence type="ECO:0000313" key="3">
    <source>
        <dbReference type="Proteomes" id="UP000185544"/>
    </source>
</evidence>
<keyword evidence="3" id="KW-1185">Reference proteome</keyword>
<evidence type="ECO:0000256" key="1">
    <source>
        <dbReference type="ARBA" id="ARBA00022485"/>
    </source>
</evidence>
<organism evidence="2 3">
    <name type="scientific">Pajaroellobacter abortibovis</name>
    <dbReference type="NCBI Taxonomy" id="1882918"/>
    <lineage>
        <taxon>Bacteria</taxon>
        <taxon>Pseudomonadati</taxon>
        <taxon>Myxococcota</taxon>
        <taxon>Polyangia</taxon>
        <taxon>Polyangiales</taxon>
        <taxon>Polyangiaceae</taxon>
    </lineage>
</organism>
<dbReference type="OrthoDB" id="9784571at2"/>
<accession>A0A1L6MX14</accession>
<dbReference type="GO" id="GO:0008616">
    <property type="term" value="P:tRNA queuosine(34) biosynthetic process"/>
    <property type="evidence" value="ECO:0007669"/>
    <property type="project" value="InterPro"/>
</dbReference>
<dbReference type="AlphaFoldDB" id="A0A1L6MX14"/>
<keyword evidence="1" id="KW-0408">Iron</keyword>
<dbReference type="RefSeq" id="WP_075276642.1">
    <property type="nucleotide sequence ID" value="NZ_CP016908.1"/>
</dbReference>
<sequence>MHSRAICDTAPVLDRAWAARAGLGFIGRNGLPIGPEKGSMVLLGEVITTLSLNADTDVPIGG</sequence>
<dbReference type="PANTHER" id="PTHR30002:SF4">
    <property type="entry name" value="EPOXYQUEUOSINE REDUCTASE"/>
    <property type="match status" value="1"/>
</dbReference>
<dbReference type="EMBL" id="CP016908">
    <property type="protein sequence ID" value="APR99975.1"/>
    <property type="molecule type" value="Genomic_DNA"/>
</dbReference>
<keyword evidence="1" id="KW-0004">4Fe-4S</keyword>
<name>A0A1L6MX14_9BACT</name>
<protein>
    <submittedName>
        <fullName evidence="2">Uncharacterized protein</fullName>
    </submittedName>
</protein>
<dbReference type="InterPro" id="IPR004453">
    <property type="entry name" value="QueG"/>
</dbReference>
<dbReference type="KEGG" id="pabo:BCY86_04220"/>
<dbReference type="PANTHER" id="PTHR30002">
    <property type="entry name" value="EPOXYQUEUOSINE REDUCTASE"/>
    <property type="match status" value="1"/>
</dbReference>
<dbReference type="Proteomes" id="UP000185544">
    <property type="component" value="Chromosome"/>
</dbReference>
<dbReference type="GO" id="GO:0051539">
    <property type="term" value="F:4 iron, 4 sulfur cluster binding"/>
    <property type="evidence" value="ECO:0007669"/>
    <property type="project" value="UniProtKB-KW"/>
</dbReference>